<dbReference type="CDD" id="cd10917">
    <property type="entry name" value="CE4_NodB_like_6s_7s"/>
    <property type="match status" value="1"/>
</dbReference>
<feature type="signal peptide" evidence="3">
    <location>
        <begin position="1"/>
        <end position="29"/>
    </location>
</feature>
<evidence type="ECO:0000313" key="5">
    <source>
        <dbReference type="EMBL" id="QDT75225.1"/>
    </source>
</evidence>
<reference evidence="5 6" key="1">
    <citation type="submission" date="2019-02" db="EMBL/GenBank/DDBJ databases">
        <title>Deep-cultivation of Planctomycetes and their phenomic and genomic characterization uncovers novel biology.</title>
        <authorList>
            <person name="Wiegand S."/>
            <person name="Jogler M."/>
            <person name="Boedeker C."/>
            <person name="Pinto D."/>
            <person name="Vollmers J."/>
            <person name="Rivas-Marin E."/>
            <person name="Kohn T."/>
            <person name="Peeters S.H."/>
            <person name="Heuer A."/>
            <person name="Rast P."/>
            <person name="Oberbeckmann S."/>
            <person name="Bunk B."/>
            <person name="Jeske O."/>
            <person name="Meyerdierks A."/>
            <person name="Storesund J.E."/>
            <person name="Kallscheuer N."/>
            <person name="Luecker S."/>
            <person name="Lage O.M."/>
            <person name="Pohl T."/>
            <person name="Merkel B.J."/>
            <person name="Hornburger P."/>
            <person name="Mueller R.-W."/>
            <person name="Bruemmer F."/>
            <person name="Labrenz M."/>
            <person name="Spormann A.M."/>
            <person name="Op den Camp H."/>
            <person name="Overmann J."/>
            <person name="Amann R."/>
            <person name="Jetten M.S.M."/>
            <person name="Mascher T."/>
            <person name="Medema M.H."/>
            <person name="Devos D.P."/>
            <person name="Kaster A.-K."/>
            <person name="Ovreas L."/>
            <person name="Rohde M."/>
            <person name="Galperin M.Y."/>
            <person name="Jogler C."/>
        </authorList>
    </citation>
    <scope>NUCLEOTIDE SEQUENCE [LARGE SCALE GENOMIC DNA]</scope>
    <source>
        <strain evidence="5 6">I41</strain>
    </source>
</reference>
<dbReference type="EMBL" id="CP036339">
    <property type="protein sequence ID" value="QDT75225.1"/>
    <property type="molecule type" value="Genomic_DNA"/>
</dbReference>
<dbReference type="PANTHER" id="PTHR10587">
    <property type="entry name" value="GLYCOSYL TRANSFERASE-RELATED"/>
    <property type="match status" value="1"/>
</dbReference>
<dbReference type="OrthoDB" id="9812065at2"/>
<dbReference type="RefSeq" id="WP_145434906.1">
    <property type="nucleotide sequence ID" value="NZ_CP036339.1"/>
</dbReference>
<dbReference type="GO" id="GO:0016810">
    <property type="term" value="F:hydrolase activity, acting on carbon-nitrogen (but not peptide) bonds"/>
    <property type="evidence" value="ECO:0007669"/>
    <property type="project" value="InterPro"/>
</dbReference>
<dbReference type="InterPro" id="IPR011330">
    <property type="entry name" value="Glyco_hydro/deAcase_b/a-brl"/>
</dbReference>
<gene>
    <name evidence="5" type="ORF">I41_44350</name>
</gene>
<evidence type="ECO:0000259" key="4">
    <source>
        <dbReference type="PROSITE" id="PS51677"/>
    </source>
</evidence>
<protein>
    <submittedName>
        <fullName evidence="5">Polysaccharide deacetylase</fullName>
    </submittedName>
</protein>
<dbReference type="Gene3D" id="3.20.20.370">
    <property type="entry name" value="Glycoside hydrolase/deacetylase"/>
    <property type="match status" value="1"/>
</dbReference>
<keyword evidence="1" id="KW-0479">Metal-binding</keyword>
<evidence type="ECO:0000256" key="3">
    <source>
        <dbReference type="SAM" id="SignalP"/>
    </source>
</evidence>
<dbReference type="InterPro" id="IPR002509">
    <property type="entry name" value="NODB_dom"/>
</dbReference>
<dbReference type="AlphaFoldDB" id="A0A517U3P1"/>
<evidence type="ECO:0000256" key="2">
    <source>
        <dbReference type="ARBA" id="ARBA00022801"/>
    </source>
</evidence>
<keyword evidence="2" id="KW-0378">Hydrolase</keyword>
<dbReference type="GO" id="GO:0016020">
    <property type="term" value="C:membrane"/>
    <property type="evidence" value="ECO:0007669"/>
    <property type="project" value="TreeGrafter"/>
</dbReference>
<dbReference type="InterPro" id="IPR050248">
    <property type="entry name" value="Polysacc_deacetylase_ArnD"/>
</dbReference>
<keyword evidence="6" id="KW-1185">Reference proteome</keyword>
<feature type="chain" id="PRO_5022145455" evidence="3">
    <location>
        <begin position="30"/>
        <end position="278"/>
    </location>
</feature>
<proteinExistence type="predicted"/>
<sequence precursor="true">MRAASRQRRSGITGATLALVVALATLSHASVTLAETSFAANVQRDAEGAVIRGDVSAKRLALIFTGDQFGESAEPILETLAERRIQAAFFLTGGFVSQDSLRPAINRMIEEGHYVGPHSNSHPLYASWENRRQTLVTPEFFRVDLQKNVEALRGVRALSRGTPILFVPPYEWYNSEQVAWSGDMGVGLINFTPGSGSNRDYAREEDRAFVPSSKILEEILAYEQEDPHGLNGFLLLLHLGSGRGDPFHPRLGALCDALTRRGYEFARADKLLLAPQSE</sequence>
<dbReference type="KEGG" id="llh:I41_44350"/>
<dbReference type="PROSITE" id="PS51677">
    <property type="entry name" value="NODB"/>
    <property type="match status" value="1"/>
</dbReference>
<dbReference type="PANTHER" id="PTHR10587:SF133">
    <property type="entry name" value="CHITIN DEACETYLASE 1-RELATED"/>
    <property type="match status" value="1"/>
</dbReference>
<organism evidence="5 6">
    <name type="scientific">Lacipirellula limnantheis</name>
    <dbReference type="NCBI Taxonomy" id="2528024"/>
    <lineage>
        <taxon>Bacteria</taxon>
        <taxon>Pseudomonadati</taxon>
        <taxon>Planctomycetota</taxon>
        <taxon>Planctomycetia</taxon>
        <taxon>Pirellulales</taxon>
        <taxon>Lacipirellulaceae</taxon>
        <taxon>Lacipirellula</taxon>
    </lineage>
</organism>
<feature type="domain" description="NodB homology" evidence="4">
    <location>
        <begin position="58"/>
        <end position="266"/>
    </location>
</feature>
<dbReference type="GO" id="GO:0046872">
    <property type="term" value="F:metal ion binding"/>
    <property type="evidence" value="ECO:0007669"/>
    <property type="project" value="UniProtKB-KW"/>
</dbReference>
<dbReference type="Pfam" id="PF01522">
    <property type="entry name" value="Polysacc_deac_1"/>
    <property type="match status" value="1"/>
</dbReference>
<name>A0A517U3P1_9BACT</name>
<accession>A0A517U3P1</accession>
<dbReference type="Proteomes" id="UP000317909">
    <property type="component" value="Chromosome"/>
</dbReference>
<evidence type="ECO:0000256" key="1">
    <source>
        <dbReference type="ARBA" id="ARBA00022723"/>
    </source>
</evidence>
<dbReference type="SUPFAM" id="SSF88713">
    <property type="entry name" value="Glycoside hydrolase/deacetylase"/>
    <property type="match status" value="1"/>
</dbReference>
<evidence type="ECO:0000313" key="6">
    <source>
        <dbReference type="Proteomes" id="UP000317909"/>
    </source>
</evidence>
<keyword evidence="3" id="KW-0732">Signal</keyword>
<dbReference type="GO" id="GO:0005975">
    <property type="term" value="P:carbohydrate metabolic process"/>
    <property type="evidence" value="ECO:0007669"/>
    <property type="project" value="InterPro"/>
</dbReference>